<dbReference type="SUPFAM" id="SSF52540">
    <property type="entry name" value="P-loop containing nucleoside triphosphate hydrolases"/>
    <property type="match status" value="2"/>
</dbReference>
<dbReference type="Gene3D" id="3.40.50.300">
    <property type="entry name" value="P-loop containing nucleotide triphosphate hydrolases"/>
    <property type="match status" value="3"/>
</dbReference>
<comment type="similarity">
    <text evidence="2 12">Belongs to the UvrB family.</text>
</comment>
<dbReference type="Pfam" id="PF04851">
    <property type="entry name" value="ResIII"/>
    <property type="match status" value="1"/>
</dbReference>
<dbReference type="Proteomes" id="UP000183758">
    <property type="component" value="Unassembled WGS sequence"/>
</dbReference>
<evidence type="ECO:0000256" key="2">
    <source>
        <dbReference type="ARBA" id="ARBA00008533"/>
    </source>
</evidence>
<dbReference type="GO" id="GO:0009380">
    <property type="term" value="C:excinuclease repair complex"/>
    <property type="evidence" value="ECO:0007669"/>
    <property type="project" value="InterPro"/>
</dbReference>
<evidence type="ECO:0000256" key="10">
    <source>
        <dbReference type="ARBA" id="ARBA00026033"/>
    </source>
</evidence>
<dbReference type="PROSITE" id="PS51194">
    <property type="entry name" value="HELICASE_CTER"/>
    <property type="match status" value="1"/>
</dbReference>
<gene>
    <name evidence="16" type="ORF">AUK04_02965</name>
</gene>
<evidence type="ECO:0000313" key="16">
    <source>
        <dbReference type="EMBL" id="OIP83897.1"/>
    </source>
</evidence>
<evidence type="ECO:0000256" key="8">
    <source>
        <dbReference type="ARBA" id="ARBA00022881"/>
    </source>
</evidence>
<dbReference type="PROSITE" id="PS51192">
    <property type="entry name" value="HELICASE_ATP_BIND_1"/>
    <property type="match status" value="1"/>
</dbReference>
<dbReference type="NCBIfam" id="TIGR00631">
    <property type="entry name" value="uvrb"/>
    <property type="match status" value="1"/>
</dbReference>
<dbReference type="AlphaFoldDB" id="A0A1J5HFG1"/>
<evidence type="ECO:0000256" key="4">
    <source>
        <dbReference type="ARBA" id="ARBA00022741"/>
    </source>
</evidence>
<dbReference type="InterPro" id="IPR024759">
    <property type="entry name" value="UvrB_YAD/RRR_dom"/>
</dbReference>
<organism evidence="16 17">
    <name type="scientific">Candidatus Roizmanbacteria bacterium CG2_30_33_16</name>
    <dbReference type="NCBI Taxonomy" id="1805340"/>
    <lineage>
        <taxon>Bacteria</taxon>
        <taxon>Candidatus Roizmaniibacteriota</taxon>
    </lineage>
</organism>
<dbReference type="GO" id="GO:0005737">
    <property type="term" value="C:cytoplasm"/>
    <property type="evidence" value="ECO:0007669"/>
    <property type="project" value="UniProtKB-SubCell"/>
</dbReference>
<evidence type="ECO:0000256" key="3">
    <source>
        <dbReference type="ARBA" id="ARBA00022490"/>
    </source>
</evidence>
<dbReference type="PANTHER" id="PTHR24029:SF0">
    <property type="entry name" value="UVRABC SYSTEM PROTEIN B"/>
    <property type="match status" value="1"/>
</dbReference>
<keyword evidence="8 12" id="KW-0267">Excision nuclease</keyword>
<dbReference type="InterPro" id="IPR027417">
    <property type="entry name" value="P-loop_NTPase"/>
</dbReference>
<keyword evidence="3" id="KW-0963">Cytoplasm</keyword>
<evidence type="ECO:0000256" key="12">
    <source>
        <dbReference type="RuleBase" id="RU003587"/>
    </source>
</evidence>
<dbReference type="SUPFAM" id="SSF46600">
    <property type="entry name" value="C-terminal UvrC-binding domain of UvrB"/>
    <property type="match status" value="1"/>
</dbReference>
<reference evidence="16 17" key="1">
    <citation type="journal article" date="2016" name="Environ. Microbiol.">
        <title>Genomic resolution of a cold subsurface aquifer community provides metabolic insights for novel microbes adapted to high CO concentrations.</title>
        <authorList>
            <person name="Probst A.J."/>
            <person name="Castelle C.J."/>
            <person name="Singh A."/>
            <person name="Brown C.T."/>
            <person name="Anantharaman K."/>
            <person name="Sharon I."/>
            <person name="Hug L.A."/>
            <person name="Burstein D."/>
            <person name="Emerson J.B."/>
            <person name="Thomas B.C."/>
            <person name="Banfield J.F."/>
        </authorList>
    </citation>
    <scope>NUCLEOTIDE SEQUENCE [LARGE SCALE GENOMIC DNA]</scope>
    <source>
        <strain evidence="16">CG2_30_33_16</strain>
    </source>
</reference>
<comment type="subunit">
    <text evidence="10 12">Forms a heterotetramer with UvrA during the search for lesions. Interacts with UvrC in an incision complex.</text>
</comment>
<evidence type="ECO:0000256" key="1">
    <source>
        <dbReference type="ARBA" id="ARBA00004496"/>
    </source>
</evidence>
<dbReference type="Pfam" id="PF17757">
    <property type="entry name" value="UvrB_inter"/>
    <property type="match status" value="1"/>
</dbReference>
<dbReference type="InterPro" id="IPR014001">
    <property type="entry name" value="Helicase_ATP-bd"/>
</dbReference>
<evidence type="ECO:0000259" key="15">
    <source>
        <dbReference type="PROSITE" id="PS51194"/>
    </source>
</evidence>
<sequence>MFQLKSDFQPTGDQPQAIEGIVQNVQNGLKNQVLLGVTGSGKTFTIANVIQKLQMPALIISHNKTLAGQLYQEFRDFFPENAVSYFVSYYDYYQPEAYMPSTDTYIEKEAQINELIDKLRLKSTTNLLTRKDVIVVASVSCIYNIGSPKEYGNFILELKIGQQINFNEIFARLAQLQYERNEFDFKRGTFRVRGDKIDIYPAYDDIAVRITTDEKRMITDITNFEPLSGKTIINHKSYIENSIVIYPAKHFMTDPALVESAEKQIRTDLIKEHAQLKALNKNSEADRLLRRVNYDLEMIKEVGYVNGIENYSRYFEKRQIGDPPYSLLDYFREAYGEKFLVFIDESHMSVPQIRGMFNGDYSRKKTLVDFGFRLRAAFDNRPLKFDEFYQIPKHIIYVSATPSLWEIDQSQNQVVEQLIRPTGIIDPSIEIRPAEGEIQDLLKEIEKRVILKERVLVTTLTKKIAEDLTDYCKDKNIRAAYLHSDVDTLERSDILDNLRKNDFDVLIGVNLLREGLDLPEVTLVAILDADREGFLRSKTALVQTMGRAARNIKGIVILYADVITNSIKGAVEEINRRRKYQIEYNTKNNITPTTIYKPIREKIAQGDEADDLIKDNYSGVYLEKQLDSIKTEGLTPMEQKKIIKKLEREMKNQANEMNFELAIRIRDKVREMKK</sequence>
<dbReference type="SMART" id="SM00490">
    <property type="entry name" value="HELICc"/>
    <property type="match status" value="1"/>
</dbReference>
<dbReference type="InterPro" id="IPR004807">
    <property type="entry name" value="UvrB"/>
</dbReference>
<dbReference type="NCBIfam" id="NF003673">
    <property type="entry name" value="PRK05298.1"/>
    <property type="match status" value="1"/>
</dbReference>
<dbReference type="Pfam" id="PF00271">
    <property type="entry name" value="Helicase_C"/>
    <property type="match status" value="1"/>
</dbReference>
<proteinExistence type="inferred from homology"/>
<dbReference type="GO" id="GO:0016887">
    <property type="term" value="F:ATP hydrolysis activity"/>
    <property type="evidence" value="ECO:0007669"/>
    <property type="project" value="InterPro"/>
</dbReference>
<dbReference type="GO" id="GO:0006289">
    <property type="term" value="P:nucleotide-excision repair"/>
    <property type="evidence" value="ECO:0007669"/>
    <property type="project" value="InterPro"/>
</dbReference>
<protein>
    <recommendedName>
        <fullName evidence="11 12">UvrABC system protein B</fullName>
    </recommendedName>
</protein>
<dbReference type="InterPro" id="IPR036876">
    <property type="entry name" value="UVR_dom_sf"/>
</dbReference>
<dbReference type="InterPro" id="IPR041471">
    <property type="entry name" value="UvrB_inter"/>
</dbReference>
<comment type="caution">
    <text evidence="16">The sequence shown here is derived from an EMBL/GenBank/DDBJ whole genome shotgun (WGS) entry which is preliminary data.</text>
</comment>
<evidence type="ECO:0000313" key="17">
    <source>
        <dbReference type="Proteomes" id="UP000183758"/>
    </source>
</evidence>
<evidence type="ECO:0000256" key="7">
    <source>
        <dbReference type="ARBA" id="ARBA00022840"/>
    </source>
</evidence>
<accession>A0A1J5HFG1</accession>
<comment type="subcellular location">
    <subcellularLocation>
        <location evidence="1 12">Cytoplasm</location>
    </subcellularLocation>
</comment>
<keyword evidence="4" id="KW-0547">Nucleotide-binding</keyword>
<name>A0A1J5HFG1_9BACT</name>
<dbReference type="GO" id="GO:0003677">
    <property type="term" value="F:DNA binding"/>
    <property type="evidence" value="ECO:0007669"/>
    <property type="project" value="InterPro"/>
</dbReference>
<dbReference type="Pfam" id="PF02151">
    <property type="entry name" value="UVR"/>
    <property type="match status" value="1"/>
</dbReference>
<dbReference type="GO" id="GO:0005524">
    <property type="term" value="F:ATP binding"/>
    <property type="evidence" value="ECO:0007669"/>
    <property type="project" value="UniProtKB-KW"/>
</dbReference>
<dbReference type="Pfam" id="PF12344">
    <property type="entry name" value="UvrB"/>
    <property type="match status" value="1"/>
</dbReference>
<feature type="domain" description="Helicase C-terminal" evidence="15">
    <location>
        <begin position="437"/>
        <end position="599"/>
    </location>
</feature>
<dbReference type="InterPro" id="IPR001943">
    <property type="entry name" value="UVR_dom"/>
</dbReference>
<keyword evidence="12" id="KW-0742">SOS response</keyword>
<keyword evidence="6 12" id="KW-0228">DNA excision</keyword>
<dbReference type="GO" id="GO:0009432">
    <property type="term" value="P:SOS response"/>
    <property type="evidence" value="ECO:0007669"/>
    <property type="project" value="UniProtKB-KW"/>
</dbReference>
<evidence type="ECO:0000259" key="14">
    <source>
        <dbReference type="PROSITE" id="PS51192"/>
    </source>
</evidence>
<feature type="domain" description="Helicase ATP-binding" evidence="14">
    <location>
        <begin position="23"/>
        <end position="156"/>
    </location>
</feature>
<keyword evidence="5 12" id="KW-0227">DNA damage</keyword>
<evidence type="ECO:0000259" key="13">
    <source>
        <dbReference type="PROSITE" id="PS50151"/>
    </source>
</evidence>
<evidence type="ECO:0000256" key="5">
    <source>
        <dbReference type="ARBA" id="ARBA00022763"/>
    </source>
</evidence>
<dbReference type="Gene3D" id="4.10.860.10">
    <property type="entry name" value="UVR domain"/>
    <property type="match status" value="1"/>
</dbReference>
<dbReference type="SMART" id="SM00487">
    <property type="entry name" value="DEXDc"/>
    <property type="match status" value="1"/>
</dbReference>
<evidence type="ECO:0000256" key="9">
    <source>
        <dbReference type="ARBA" id="ARBA00023204"/>
    </source>
</evidence>
<dbReference type="EMBL" id="MNZM01000072">
    <property type="protein sequence ID" value="OIP83897.1"/>
    <property type="molecule type" value="Genomic_DNA"/>
</dbReference>
<feature type="domain" description="UVR" evidence="13">
    <location>
        <begin position="640"/>
        <end position="674"/>
    </location>
</feature>
<dbReference type="CDD" id="cd17916">
    <property type="entry name" value="DEXHc_UvrB"/>
    <property type="match status" value="1"/>
</dbReference>
<dbReference type="GO" id="GO:0004518">
    <property type="term" value="F:nuclease activity"/>
    <property type="evidence" value="ECO:0007669"/>
    <property type="project" value="UniProtKB-KW"/>
</dbReference>
<dbReference type="PROSITE" id="PS50151">
    <property type="entry name" value="UVR"/>
    <property type="match status" value="1"/>
</dbReference>
<evidence type="ECO:0000256" key="11">
    <source>
        <dbReference type="ARBA" id="ARBA00029504"/>
    </source>
</evidence>
<dbReference type="PANTHER" id="PTHR24029">
    <property type="entry name" value="UVRABC SYSTEM PROTEIN B"/>
    <property type="match status" value="1"/>
</dbReference>
<keyword evidence="7" id="KW-0067">ATP-binding</keyword>
<dbReference type="InterPro" id="IPR001650">
    <property type="entry name" value="Helicase_C-like"/>
</dbReference>
<dbReference type="InterPro" id="IPR006935">
    <property type="entry name" value="Helicase/UvrB_N"/>
</dbReference>
<keyword evidence="9 12" id="KW-0234">DNA repair</keyword>
<evidence type="ECO:0000256" key="6">
    <source>
        <dbReference type="ARBA" id="ARBA00022769"/>
    </source>
</evidence>